<keyword evidence="2" id="KW-1185">Reference proteome</keyword>
<accession>A0AAV4V9I7</accession>
<comment type="caution">
    <text evidence="1">The sequence shown here is derived from an EMBL/GenBank/DDBJ whole genome shotgun (WGS) entry which is preliminary data.</text>
</comment>
<sequence>MLCEDMEQITAVNVKKTINHLTRHHWRTIAIVGQACLQVDVKRRLAWILGVTYRIRFRFYVDMWRITAIADQIYCKVQYRRHPTTYLHVQYRRSFLTCYEQLQLLAKHIS</sequence>
<gene>
    <name evidence="1" type="ORF">CEXT_346881</name>
</gene>
<organism evidence="1 2">
    <name type="scientific">Caerostris extrusa</name>
    <name type="common">Bark spider</name>
    <name type="synonym">Caerostris bankana</name>
    <dbReference type="NCBI Taxonomy" id="172846"/>
    <lineage>
        <taxon>Eukaryota</taxon>
        <taxon>Metazoa</taxon>
        <taxon>Ecdysozoa</taxon>
        <taxon>Arthropoda</taxon>
        <taxon>Chelicerata</taxon>
        <taxon>Arachnida</taxon>
        <taxon>Araneae</taxon>
        <taxon>Araneomorphae</taxon>
        <taxon>Entelegynae</taxon>
        <taxon>Araneoidea</taxon>
        <taxon>Araneidae</taxon>
        <taxon>Caerostris</taxon>
    </lineage>
</organism>
<dbReference type="AlphaFoldDB" id="A0AAV4V9I7"/>
<dbReference type="EMBL" id="BPLR01014085">
    <property type="protein sequence ID" value="GIY66150.1"/>
    <property type="molecule type" value="Genomic_DNA"/>
</dbReference>
<name>A0AAV4V9I7_CAEEX</name>
<reference evidence="1 2" key="1">
    <citation type="submission" date="2021-06" db="EMBL/GenBank/DDBJ databases">
        <title>Caerostris extrusa draft genome.</title>
        <authorList>
            <person name="Kono N."/>
            <person name="Arakawa K."/>
        </authorList>
    </citation>
    <scope>NUCLEOTIDE SEQUENCE [LARGE SCALE GENOMIC DNA]</scope>
</reference>
<evidence type="ECO:0000313" key="2">
    <source>
        <dbReference type="Proteomes" id="UP001054945"/>
    </source>
</evidence>
<evidence type="ECO:0000313" key="1">
    <source>
        <dbReference type="EMBL" id="GIY66150.1"/>
    </source>
</evidence>
<dbReference type="Proteomes" id="UP001054945">
    <property type="component" value="Unassembled WGS sequence"/>
</dbReference>
<protein>
    <submittedName>
        <fullName evidence="1">Uncharacterized protein</fullName>
    </submittedName>
</protein>
<proteinExistence type="predicted"/>